<keyword evidence="1" id="KW-0812">Transmembrane</keyword>
<dbReference type="InterPro" id="IPR058193">
    <property type="entry name" value="VanY/YodJ_core_dom"/>
</dbReference>
<dbReference type="PANTHER" id="PTHR34385">
    <property type="entry name" value="D-ALANYL-D-ALANINE CARBOXYPEPTIDASE"/>
    <property type="match status" value="1"/>
</dbReference>
<keyword evidence="4" id="KW-1185">Reference proteome</keyword>
<dbReference type="GO" id="GO:0006508">
    <property type="term" value="P:proteolysis"/>
    <property type="evidence" value="ECO:0007669"/>
    <property type="project" value="InterPro"/>
</dbReference>
<keyword evidence="3" id="KW-0645">Protease</keyword>
<organism evidence="3 4">
    <name type="scientific">Pilibacter termitis</name>
    <dbReference type="NCBI Taxonomy" id="263852"/>
    <lineage>
        <taxon>Bacteria</taxon>
        <taxon>Bacillati</taxon>
        <taxon>Bacillota</taxon>
        <taxon>Bacilli</taxon>
        <taxon>Lactobacillales</taxon>
        <taxon>Enterococcaceae</taxon>
        <taxon>Pilibacter</taxon>
    </lineage>
</organism>
<dbReference type="SUPFAM" id="SSF55166">
    <property type="entry name" value="Hedgehog/DD-peptidase"/>
    <property type="match status" value="1"/>
</dbReference>
<reference evidence="3 4" key="1">
    <citation type="submission" date="2017-02" db="EMBL/GenBank/DDBJ databases">
        <authorList>
            <person name="Peterson S.W."/>
        </authorList>
    </citation>
    <scope>NUCLEOTIDE SEQUENCE [LARGE SCALE GENOMIC DNA]</scope>
    <source>
        <strain evidence="3 4">ATCC BAA-1030</strain>
    </source>
</reference>
<proteinExistence type="predicted"/>
<evidence type="ECO:0000256" key="1">
    <source>
        <dbReference type="SAM" id="Phobius"/>
    </source>
</evidence>
<name>A0A1T4N845_9ENTE</name>
<dbReference type="EMBL" id="FUXI01000013">
    <property type="protein sequence ID" value="SJZ75404.1"/>
    <property type="molecule type" value="Genomic_DNA"/>
</dbReference>
<dbReference type="Pfam" id="PF02557">
    <property type="entry name" value="VanY"/>
    <property type="match status" value="1"/>
</dbReference>
<dbReference type="GO" id="GO:0004180">
    <property type="term" value="F:carboxypeptidase activity"/>
    <property type="evidence" value="ECO:0007669"/>
    <property type="project" value="UniProtKB-KW"/>
</dbReference>
<feature type="domain" description="D-alanyl-D-alanine carboxypeptidase-like core" evidence="2">
    <location>
        <begin position="86"/>
        <end position="227"/>
    </location>
</feature>
<evidence type="ECO:0000313" key="3">
    <source>
        <dbReference type="EMBL" id="SJZ75404.1"/>
    </source>
</evidence>
<evidence type="ECO:0000259" key="2">
    <source>
        <dbReference type="Pfam" id="PF02557"/>
    </source>
</evidence>
<feature type="transmembrane region" description="Helical" evidence="1">
    <location>
        <begin position="7"/>
        <end position="25"/>
    </location>
</feature>
<keyword evidence="1" id="KW-1133">Transmembrane helix</keyword>
<evidence type="ECO:0000313" key="4">
    <source>
        <dbReference type="Proteomes" id="UP000190328"/>
    </source>
</evidence>
<dbReference type="RefSeq" id="WP_078807276.1">
    <property type="nucleotide sequence ID" value="NZ_FUXI01000013.1"/>
</dbReference>
<sequence length="253" mass="28724">MKKIIQLVSVFGVLIGIGLIAFRVGENMPMEYTTFAQETKQQKEENKVAIALPNVKTSDWDLVLVNDTHKASEKAPELEKLSNGYELDKRVAPFWVKLNAAAEKAGHELQMVSAYRSPEEQEKIVQENIGLNMSENMSEEEAQEETMKVMTRPGYSEHNTGLALDVVGVDYYNDHLDNLLVKEYAQDASAKWLALHVSEYGFILRYPQGAQSITGINFEPWHFRYVGVENAKYITEHHLTLEEYIELLKGVGK</sequence>
<dbReference type="InterPro" id="IPR052179">
    <property type="entry name" value="DD-CPase-like"/>
</dbReference>
<keyword evidence="3" id="KW-0121">Carboxypeptidase</keyword>
<dbReference type="OrthoDB" id="9792074at2"/>
<dbReference type="InterPro" id="IPR009045">
    <property type="entry name" value="Zn_M74/Hedgehog-like"/>
</dbReference>
<keyword evidence="1" id="KW-0472">Membrane</keyword>
<dbReference type="AlphaFoldDB" id="A0A1T4N845"/>
<keyword evidence="3" id="KW-0378">Hydrolase</keyword>
<dbReference type="STRING" id="263852.SAMN02745116_01340"/>
<dbReference type="CDD" id="cd14852">
    <property type="entry name" value="LD-carboxypeptidase"/>
    <property type="match status" value="1"/>
</dbReference>
<gene>
    <name evidence="3" type="ORF">SAMN02745116_01340</name>
</gene>
<dbReference type="Proteomes" id="UP000190328">
    <property type="component" value="Unassembled WGS sequence"/>
</dbReference>
<protein>
    <submittedName>
        <fullName evidence="3">D-alanyl-D-alanine carboxypeptidase</fullName>
    </submittedName>
</protein>
<accession>A0A1T4N845</accession>
<dbReference type="InterPro" id="IPR003709">
    <property type="entry name" value="VanY-like_core_dom"/>
</dbReference>
<dbReference type="Gene3D" id="3.30.1380.10">
    <property type="match status" value="1"/>
</dbReference>
<dbReference type="PANTHER" id="PTHR34385:SF1">
    <property type="entry name" value="PEPTIDOGLYCAN L-ALANYL-D-GLUTAMATE ENDOPEPTIDASE CWLK"/>
    <property type="match status" value="1"/>
</dbReference>